<evidence type="ECO:0000256" key="3">
    <source>
        <dbReference type="ARBA" id="ARBA00022531"/>
    </source>
</evidence>
<evidence type="ECO:0000256" key="1">
    <source>
        <dbReference type="ARBA" id="ARBA00004370"/>
    </source>
</evidence>
<dbReference type="Proteomes" id="UP000649617">
    <property type="component" value="Unassembled WGS sequence"/>
</dbReference>
<dbReference type="Pfam" id="PF01716">
    <property type="entry name" value="MSP"/>
    <property type="match status" value="1"/>
</dbReference>
<dbReference type="GO" id="GO:0042549">
    <property type="term" value="P:photosystem II stabilization"/>
    <property type="evidence" value="ECO:0007669"/>
    <property type="project" value="InterPro"/>
</dbReference>
<keyword evidence="6" id="KW-0604">Photosystem II</keyword>
<evidence type="ECO:0000313" key="8">
    <source>
        <dbReference type="Proteomes" id="UP000649617"/>
    </source>
</evidence>
<name>A0A812QY39_SYMPI</name>
<keyword evidence="5" id="KW-0472">Membrane</keyword>
<dbReference type="GO" id="GO:0009523">
    <property type="term" value="C:photosystem II"/>
    <property type="evidence" value="ECO:0007669"/>
    <property type="project" value="UniProtKB-KW"/>
</dbReference>
<accession>A0A812QY39</accession>
<keyword evidence="8" id="KW-1185">Reference proteome</keyword>
<dbReference type="InterPro" id="IPR011250">
    <property type="entry name" value="OMP/PagP_B-barrel"/>
</dbReference>
<gene>
    <name evidence="7" type="primary">PSBO</name>
    <name evidence="7" type="ORF">SPIL2461_LOCUS10081</name>
</gene>
<dbReference type="GO" id="GO:0010207">
    <property type="term" value="P:photosystem II assembly"/>
    <property type="evidence" value="ECO:0007669"/>
    <property type="project" value="InterPro"/>
</dbReference>
<proteinExistence type="inferred from homology"/>
<dbReference type="Gene3D" id="3.30.2050.10">
    <property type="entry name" value="photosynthetic oxygen evolving center domain"/>
    <property type="match status" value="1"/>
</dbReference>
<evidence type="ECO:0000256" key="5">
    <source>
        <dbReference type="ARBA" id="ARBA00023136"/>
    </source>
</evidence>
<keyword evidence="3" id="KW-0602">Photosynthesis</keyword>
<evidence type="ECO:0000256" key="2">
    <source>
        <dbReference type="ARBA" id="ARBA00009838"/>
    </source>
</evidence>
<evidence type="ECO:0000313" key="7">
    <source>
        <dbReference type="EMBL" id="CAE7408801.1"/>
    </source>
</evidence>
<protein>
    <submittedName>
        <fullName evidence="7">PSBO protein</fullName>
    </submittedName>
</protein>
<keyword evidence="4" id="KW-0793">Thylakoid</keyword>
<comment type="subcellular location">
    <subcellularLocation>
        <location evidence="1">Membrane</location>
    </subcellularLocation>
</comment>
<comment type="similarity">
    <text evidence="2">Belongs to the PsbO family.</text>
</comment>
<sequence>MYLGYDQAVALPAMQSDGQGGQEELFKETNKVFDIGKGVIEMEVNKASPTTRDSVSERKRRLKLQFDSNAKKGGTYTETRIDDWDNSGKNYFILRTVIPVCFPYLAINKDRLLGS</sequence>
<evidence type="ECO:0000256" key="4">
    <source>
        <dbReference type="ARBA" id="ARBA00023078"/>
    </source>
</evidence>
<reference evidence="7" key="1">
    <citation type="submission" date="2021-02" db="EMBL/GenBank/DDBJ databases">
        <authorList>
            <person name="Dougan E. K."/>
            <person name="Rhodes N."/>
            <person name="Thang M."/>
            <person name="Chan C."/>
        </authorList>
    </citation>
    <scope>NUCLEOTIDE SEQUENCE</scope>
</reference>
<dbReference type="AlphaFoldDB" id="A0A812QY39"/>
<evidence type="ECO:0000256" key="6">
    <source>
        <dbReference type="ARBA" id="ARBA00023276"/>
    </source>
</evidence>
<dbReference type="InterPro" id="IPR002628">
    <property type="entry name" value="PsbO"/>
</dbReference>
<organism evidence="7 8">
    <name type="scientific">Symbiodinium pilosum</name>
    <name type="common">Dinoflagellate</name>
    <dbReference type="NCBI Taxonomy" id="2952"/>
    <lineage>
        <taxon>Eukaryota</taxon>
        <taxon>Sar</taxon>
        <taxon>Alveolata</taxon>
        <taxon>Dinophyceae</taxon>
        <taxon>Suessiales</taxon>
        <taxon>Symbiodiniaceae</taxon>
        <taxon>Symbiodinium</taxon>
    </lineage>
</organism>
<dbReference type="SUPFAM" id="SSF56925">
    <property type="entry name" value="OMPA-like"/>
    <property type="match status" value="1"/>
</dbReference>
<dbReference type="EMBL" id="CAJNIZ010018364">
    <property type="protein sequence ID" value="CAE7408801.1"/>
    <property type="molecule type" value="Genomic_DNA"/>
</dbReference>
<comment type="caution">
    <text evidence="7">The sequence shown here is derived from an EMBL/GenBank/DDBJ whole genome shotgun (WGS) entry which is preliminary data.</text>
</comment>